<dbReference type="Pfam" id="PF14340">
    <property type="entry name" value="DUF4395"/>
    <property type="match status" value="1"/>
</dbReference>
<name>A0ABV8PB89_9SPHI</name>
<gene>
    <name evidence="3" type="ORF">ACFOWA_15245</name>
</gene>
<evidence type="ECO:0000313" key="3">
    <source>
        <dbReference type="EMBL" id="MFC4212554.1"/>
    </source>
</evidence>
<keyword evidence="1" id="KW-0472">Membrane</keyword>
<comment type="caution">
    <text evidence="3">The sequence shown here is derived from an EMBL/GenBank/DDBJ whole genome shotgun (WGS) entry which is preliminary data.</text>
</comment>
<keyword evidence="4" id="KW-1185">Reference proteome</keyword>
<dbReference type="RefSeq" id="WP_378986621.1">
    <property type="nucleotide sequence ID" value="NZ_JBHSBW010000013.1"/>
</dbReference>
<dbReference type="Proteomes" id="UP001595789">
    <property type="component" value="Unassembled WGS sequence"/>
</dbReference>
<dbReference type="EMBL" id="JBHSBW010000013">
    <property type="protein sequence ID" value="MFC4212554.1"/>
    <property type="molecule type" value="Genomic_DNA"/>
</dbReference>
<reference evidence="4" key="1">
    <citation type="journal article" date="2019" name="Int. J. Syst. Evol. Microbiol.">
        <title>The Global Catalogue of Microorganisms (GCM) 10K type strain sequencing project: providing services to taxonomists for standard genome sequencing and annotation.</title>
        <authorList>
            <consortium name="The Broad Institute Genomics Platform"/>
            <consortium name="The Broad Institute Genome Sequencing Center for Infectious Disease"/>
            <person name="Wu L."/>
            <person name="Ma J."/>
        </authorList>
    </citation>
    <scope>NUCLEOTIDE SEQUENCE [LARGE SCALE GENOMIC DNA]</scope>
    <source>
        <strain evidence="4">CCM 8691</strain>
    </source>
</reference>
<accession>A0ABV8PB89</accession>
<feature type="transmembrane region" description="Helical" evidence="1">
    <location>
        <begin position="85"/>
        <end position="106"/>
    </location>
</feature>
<evidence type="ECO:0000313" key="4">
    <source>
        <dbReference type="Proteomes" id="UP001595789"/>
    </source>
</evidence>
<protein>
    <submittedName>
        <fullName evidence="3">DUF4395 domain-containing protein</fullName>
    </submittedName>
</protein>
<organism evidence="3 4">
    <name type="scientific">Pedobacter lithocola</name>
    <dbReference type="NCBI Taxonomy" id="1908239"/>
    <lineage>
        <taxon>Bacteria</taxon>
        <taxon>Pseudomonadati</taxon>
        <taxon>Bacteroidota</taxon>
        <taxon>Sphingobacteriia</taxon>
        <taxon>Sphingobacteriales</taxon>
        <taxon>Sphingobacteriaceae</taxon>
        <taxon>Pedobacter</taxon>
    </lineage>
</organism>
<feature type="domain" description="DUF4395" evidence="2">
    <location>
        <begin position="12"/>
        <end position="139"/>
    </location>
</feature>
<feature type="transmembrane region" description="Helical" evidence="1">
    <location>
        <begin position="112"/>
        <end position="138"/>
    </location>
</feature>
<evidence type="ECO:0000256" key="1">
    <source>
        <dbReference type="SAM" id="Phobius"/>
    </source>
</evidence>
<dbReference type="InterPro" id="IPR025508">
    <property type="entry name" value="DUF4395"/>
</dbReference>
<sequence>MELSCPISAERVNENVVRIIAFIVAIVAICSVSFSNYWAIVLLSFDFAARAFGSGKYSLLKFVAIRISNALSLKPQMKDLAPKKFAATLGFVFCLLITAMFLLSFYKLAMVLTLIMTVFALLESLFAICVGCYVYTFLQMVKGNKA</sequence>
<evidence type="ECO:0000259" key="2">
    <source>
        <dbReference type="Pfam" id="PF14340"/>
    </source>
</evidence>
<keyword evidence="1" id="KW-0812">Transmembrane</keyword>
<proteinExistence type="predicted"/>
<keyword evidence="1" id="KW-1133">Transmembrane helix</keyword>
<feature type="transmembrane region" description="Helical" evidence="1">
    <location>
        <begin position="20"/>
        <end position="45"/>
    </location>
</feature>